<comment type="caution">
    <text evidence="2">The sequence shown here is derived from an EMBL/GenBank/DDBJ whole genome shotgun (WGS) entry which is preliminary data.</text>
</comment>
<feature type="transmembrane region" description="Helical" evidence="1">
    <location>
        <begin position="23"/>
        <end position="46"/>
    </location>
</feature>
<evidence type="ECO:0000313" key="3">
    <source>
        <dbReference type="Proteomes" id="UP000193719"/>
    </source>
</evidence>
<reference evidence="2 3" key="1">
    <citation type="submission" date="2016-08" db="EMBL/GenBank/DDBJ databases">
        <title>Genomes of anaerobic fungi encode conserved fungal cellulosomes for biomass hydrolysis.</title>
        <authorList>
            <consortium name="DOE Joint Genome Institute"/>
            <person name="Haitjema C.H."/>
            <person name="Gilmore S.P."/>
            <person name="Henske J.K."/>
            <person name="Solomon K.V."/>
            <person name="De Groot R."/>
            <person name="Kuo A."/>
            <person name="Mondo S.J."/>
            <person name="Salamov A.A."/>
            <person name="Labutti K."/>
            <person name="Zhao Z."/>
            <person name="Chiniquy J."/>
            <person name="Barry K."/>
            <person name="Brewer H.M."/>
            <person name="Purvine S.O."/>
            <person name="Wright A.T."/>
            <person name="Boxma B."/>
            <person name="Van Alen T."/>
            <person name="Hackstein J.H."/>
            <person name="Baker S.E."/>
            <person name="Grigoriev I.V."/>
            <person name="O'Malley M.A."/>
        </authorList>
    </citation>
    <scope>NUCLEOTIDE SEQUENCE [LARGE SCALE GENOMIC DNA]</scope>
    <source>
        <strain evidence="3">finn</strain>
    </source>
</reference>
<feature type="transmembrane region" description="Helical" evidence="1">
    <location>
        <begin position="331"/>
        <end position="347"/>
    </location>
</feature>
<dbReference type="Proteomes" id="UP000193719">
    <property type="component" value="Unassembled WGS sequence"/>
</dbReference>
<keyword evidence="3" id="KW-1185">Reference proteome</keyword>
<dbReference type="EMBL" id="MCFH01000012">
    <property type="protein sequence ID" value="ORX53798.1"/>
    <property type="molecule type" value="Genomic_DNA"/>
</dbReference>
<reference evidence="2 3" key="2">
    <citation type="submission" date="2016-08" db="EMBL/GenBank/DDBJ databases">
        <title>Pervasive Adenine N6-methylation of Active Genes in Fungi.</title>
        <authorList>
            <consortium name="DOE Joint Genome Institute"/>
            <person name="Mondo S.J."/>
            <person name="Dannebaum R.O."/>
            <person name="Kuo R.C."/>
            <person name="Labutti K."/>
            <person name="Haridas S."/>
            <person name="Kuo A."/>
            <person name="Salamov A."/>
            <person name="Ahrendt S.R."/>
            <person name="Lipzen A."/>
            <person name="Sullivan W."/>
            <person name="Andreopoulos W.B."/>
            <person name="Clum A."/>
            <person name="Lindquist E."/>
            <person name="Daum C."/>
            <person name="Ramamoorthy G.K."/>
            <person name="Gryganskyi A."/>
            <person name="Culley D."/>
            <person name="Magnuson J.K."/>
            <person name="James T.Y."/>
            <person name="O'Malley M.A."/>
            <person name="Stajich J.E."/>
            <person name="Spatafora J.W."/>
            <person name="Visel A."/>
            <person name="Grigoriev I.V."/>
        </authorList>
    </citation>
    <scope>NUCLEOTIDE SEQUENCE [LARGE SCALE GENOMIC DNA]</scope>
    <source>
        <strain evidence="3">finn</strain>
    </source>
</reference>
<dbReference type="AlphaFoldDB" id="A0A1Y1VE14"/>
<gene>
    <name evidence="2" type="ORF">BCR36DRAFT_253704</name>
</gene>
<feature type="transmembrane region" description="Helical" evidence="1">
    <location>
        <begin position="264"/>
        <end position="281"/>
    </location>
</feature>
<organism evidence="2 3">
    <name type="scientific">Piromyces finnis</name>
    <dbReference type="NCBI Taxonomy" id="1754191"/>
    <lineage>
        <taxon>Eukaryota</taxon>
        <taxon>Fungi</taxon>
        <taxon>Fungi incertae sedis</taxon>
        <taxon>Chytridiomycota</taxon>
        <taxon>Chytridiomycota incertae sedis</taxon>
        <taxon>Neocallimastigomycetes</taxon>
        <taxon>Neocallimastigales</taxon>
        <taxon>Neocallimastigaceae</taxon>
        <taxon>Piromyces</taxon>
    </lineage>
</organism>
<feature type="non-terminal residue" evidence="2">
    <location>
        <position position="1"/>
    </location>
</feature>
<proteinExistence type="predicted"/>
<feature type="transmembrane region" description="Helical" evidence="1">
    <location>
        <begin position="212"/>
        <end position="231"/>
    </location>
</feature>
<accession>A0A1Y1VE14</accession>
<keyword evidence="1" id="KW-0812">Transmembrane</keyword>
<name>A0A1Y1VE14_9FUNG</name>
<feature type="transmembrane region" description="Helical" evidence="1">
    <location>
        <begin position="52"/>
        <end position="73"/>
    </location>
</feature>
<feature type="transmembrane region" description="Helical" evidence="1">
    <location>
        <begin position="301"/>
        <end position="319"/>
    </location>
</feature>
<sequence length="427" mass="50750">ILVLYMLFIVFNRKKNIIKDTGLLKNLFIPFGLFLVFTSMIFYIYNSYLGCFINFLLKHVGITLSLVFINIYVTLGRELGITNIIINEGEKYDIINTNPLVEEKCNENTESSSQSNTIEIIEAKINFDNEHNRVSRYNNRNCEKLIMEYETNYYKILILYKLMNSLLNPNQNDDQRDNMDSFINKNIIGEKIQLKNVINIIIKNIRNTHSTLLNHIILFPMFIILTIYIIISKFIYYEKTYSLNIVQNESGEWYYKCTLETMDFIYNIFEMMYIIFIIIKGKNIIYNNCIFRCIKNIMHSMIIWIVFGPLINIIGFLFLQNKRYNRILLEIIWNSIGYLIIFILFSMDKIHTITTGRDDSTYYFDFINHKKCLIHNSYICGCPVEKSNKNRKILIEKYILFYKYCSELYTISNGKLKYVSVNKKLNV</sequence>
<protein>
    <submittedName>
        <fullName evidence="2">Uncharacterized protein</fullName>
    </submittedName>
</protein>
<evidence type="ECO:0000256" key="1">
    <source>
        <dbReference type="SAM" id="Phobius"/>
    </source>
</evidence>
<keyword evidence="1" id="KW-0472">Membrane</keyword>
<feature type="non-terminal residue" evidence="2">
    <location>
        <position position="427"/>
    </location>
</feature>
<keyword evidence="1" id="KW-1133">Transmembrane helix</keyword>
<evidence type="ECO:0000313" key="2">
    <source>
        <dbReference type="EMBL" id="ORX53798.1"/>
    </source>
</evidence>